<comment type="caution">
    <text evidence="1">The sequence shown here is derived from an EMBL/GenBank/DDBJ whole genome shotgun (WGS) entry which is preliminary data.</text>
</comment>
<evidence type="ECO:0000313" key="2">
    <source>
        <dbReference type="Proteomes" id="UP000828941"/>
    </source>
</evidence>
<dbReference type="EMBL" id="CM039438">
    <property type="protein sequence ID" value="KAI4301531.1"/>
    <property type="molecule type" value="Genomic_DNA"/>
</dbReference>
<organism evidence="1 2">
    <name type="scientific">Bauhinia variegata</name>
    <name type="common">Purple orchid tree</name>
    <name type="synonym">Phanera variegata</name>
    <dbReference type="NCBI Taxonomy" id="167791"/>
    <lineage>
        <taxon>Eukaryota</taxon>
        <taxon>Viridiplantae</taxon>
        <taxon>Streptophyta</taxon>
        <taxon>Embryophyta</taxon>
        <taxon>Tracheophyta</taxon>
        <taxon>Spermatophyta</taxon>
        <taxon>Magnoliopsida</taxon>
        <taxon>eudicotyledons</taxon>
        <taxon>Gunneridae</taxon>
        <taxon>Pentapetalae</taxon>
        <taxon>rosids</taxon>
        <taxon>fabids</taxon>
        <taxon>Fabales</taxon>
        <taxon>Fabaceae</taxon>
        <taxon>Cercidoideae</taxon>
        <taxon>Cercideae</taxon>
        <taxon>Bauhiniinae</taxon>
        <taxon>Bauhinia</taxon>
    </lineage>
</organism>
<reference evidence="1 2" key="1">
    <citation type="journal article" date="2022" name="DNA Res.">
        <title>Chromosomal-level genome assembly of the orchid tree Bauhinia variegata (Leguminosae; Cercidoideae) supports the allotetraploid origin hypothesis of Bauhinia.</title>
        <authorList>
            <person name="Zhong Y."/>
            <person name="Chen Y."/>
            <person name="Zheng D."/>
            <person name="Pang J."/>
            <person name="Liu Y."/>
            <person name="Luo S."/>
            <person name="Meng S."/>
            <person name="Qian L."/>
            <person name="Wei D."/>
            <person name="Dai S."/>
            <person name="Zhou R."/>
        </authorList>
    </citation>
    <scope>NUCLEOTIDE SEQUENCE [LARGE SCALE GENOMIC DNA]</scope>
    <source>
        <strain evidence="1">BV-YZ2020</strain>
    </source>
</reference>
<gene>
    <name evidence="1" type="ORF">L6164_034800</name>
</gene>
<evidence type="ECO:0000313" key="1">
    <source>
        <dbReference type="EMBL" id="KAI4301531.1"/>
    </source>
</evidence>
<name>A0ACB9KWJ6_BAUVA</name>
<accession>A0ACB9KWJ6</accession>
<proteinExistence type="predicted"/>
<sequence>MNGDSNNSFVNGGHHFTNGDSGYGPNHSMAHTGRKRGWHHNSSHGTSPDQLDGGYHWKLYVSPVPRTSTEAEIRSVFGGHGTIVEVVLLRDKRTGFRQGSCFVKFATLEAAESAIRALSNQYTFPGESFPVVVKYAERDLGRRDVLDKVFVGHLSKDASKNEIEDIFSPYGHVEDIFIAYDEQRQSRGYGFVKFSNREMAWAAIKGLNGTFTMRGSNCPLIVRFADPKKPKSGEPRGNSLQGNTNLGPYAQEPTVRPLPNFGNCIGGSVPPMAPHYYTIPHPQVASYVQNWEPPAPVMQQPFPPQPAHPQLASMSLQPIPAPNLSSQPVVAEMQRQSHPTDSSTQHIEQQLNSQVGHQTRSDPTFSSSTSPDMPVSPQEEDPPDCDWSEHTCPDGYKYYYNCVTCDSRWDKPEEYALYEQELQKQQEQEDLR</sequence>
<protein>
    <submittedName>
        <fullName evidence="1">Uncharacterized protein</fullName>
    </submittedName>
</protein>
<keyword evidence="2" id="KW-1185">Reference proteome</keyword>
<dbReference type="Proteomes" id="UP000828941">
    <property type="component" value="Chromosome 13"/>
</dbReference>